<proteinExistence type="predicted"/>
<keyword evidence="2" id="KW-1185">Reference proteome</keyword>
<dbReference type="EMBL" id="JACEGA010000001">
    <property type="protein sequence ID" value="MBB2183666.1"/>
    <property type="molecule type" value="Genomic_DNA"/>
</dbReference>
<comment type="caution">
    <text evidence="1">The sequence shown here is derived from an EMBL/GenBank/DDBJ whole genome shotgun (WGS) entry which is preliminary data.</text>
</comment>
<sequence>MKKVLYGILGILLVVLIVGTTGFLGQRENENHVKAASYFGSDTTIPDFPEEGKKGSITNPFVILEIVPYEGYAEIGYMIEGCEPIPLEKAAFDTFAGGTLASTQGMTCEWKEEYTESLGEGDVIGNGPGEWQYNSGTGLYVRYRNYFTSKNSFLKYALGVPEDQIKNYEIEVITITPDELNHPENYRLIDRADLLYLNPKTHYGDSFVGIWETYHPDKKIEDEPKNFYSNDLTWETTVRLLEKAVMSDDPAPIIFDVTTFSTDTSYGSSIEPVKYYSNGTKVGSISATGYTTNAAKLYMVMQLMEPSRFYNEYIVTGRVKAIKVKDTNGNPMVDTGIPMTTGYFLELAEDKNKEYYTRKTADDAAVWNIHTLLPYHLFENYTSLNGTKAMEELGYRFFTYDGDKTHKSIRHGFYAYNGDNSITQIILEHNINENFYNTEAFDFYQEDRGGVRPTSLTPAEAIYYLLFGRKVPVYHQSKLHVLEIEPCNDFIWDGTEEYWNPKKSPDEDSYNGSAYARQYFASFFPHYTGQVKITTMTSREFVGKVEDLRSTYDMILFGLKDGAMRKNSGGKTIYNDSSLNGKIYLHVGDRIKASKELRGVFGNGDTEDYYRFAGNDITAVKKKELIEFMEAGYPVVLAKGFLSGAGALNTMKIDSNSIIYSLAGIASPCLFYEDNLNVKQLEQVLTTPKCRIVFGKTDGSVMEENCYPIVYRDKTKYSGLTDDKIYVNGSDSSYRTLRYRFYIEDHSDTNKTYRVNLYIDMNADGKYEPLMENVGGLILLDEDGYAVAENNLKAGVNYTLYHNLEESFYGIIPWKLEIIDQSNTDNRDSMINYCALKGAEASKIHINVLQIMADSGNNLNLAEHSLFQKYTENLNDYILHMKSITISDYEALCGNGTYRYILEDRNEISNNIKNAYGSYEWEDYDHDGLFNVDILILGFADIYKDIANENALRNLEEYIDKGNTVLFTHDTTSFCNLPSGIYSSTDYPHWGYQINKRFRETLGMDRFGVTSYGNEEQRIAAGKDYTTDGYIQGYSDTMLNRMSLPGQYFSNPNFPTDRNIDDQYVTRVNNGQLTLYPYEIDRRFQVAVTHSQYYQLDLECDDIVVWYCLSDNIKDASGKGAGIYSSTPNDARNNYYIYSKGNIIYSGMGHSAISENPGNSSAVMEMKLFINTLLAAYSAAAKNLEIEVTNSNKSMDADGNYYVYVDYDIYNTEQSFGKELTGMGTCQKLKFSVKDYNIFYNKKLTVEYFTVDPINGALSKQGYDTRRLDTNATVAKLDSEVEYYIEVPLDNLNYENKGKTTLIRVTLTYGKDSSKTIISDRRVTLVRRGLFDLE</sequence>
<reference evidence="1 2" key="1">
    <citation type="submission" date="2020-07" db="EMBL/GenBank/DDBJ databases">
        <title>Characterization and genome sequencing of isolate MD1, a novel member within the family Lachnospiraceae.</title>
        <authorList>
            <person name="Rettenmaier R."/>
            <person name="Di Bello L."/>
            <person name="Zinser C."/>
            <person name="Scheitz K."/>
            <person name="Liebl W."/>
            <person name="Zverlov V."/>
        </authorList>
    </citation>
    <scope>NUCLEOTIDE SEQUENCE [LARGE SCALE GENOMIC DNA]</scope>
    <source>
        <strain evidence="1 2">MD1</strain>
    </source>
</reference>
<dbReference type="Proteomes" id="UP000574276">
    <property type="component" value="Unassembled WGS sequence"/>
</dbReference>
<accession>A0A839K224</accession>
<dbReference type="RefSeq" id="WP_228353296.1">
    <property type="nucleotide sequence ID" value="NZ_JACEGA010000001.1"/>
</dbReference>
<organism evidence="1 2">
    <name type="scientific">Variimorphobacter saccharofermentans</name>
    <dbReference type="NCBI Taxonomy" id="2755051"/>
    <lineage>
        <taxon>Bacteria</taxon>
        <taxon>Bacillati</taxon>
        <taxon>Bacillota</taxon>
        <taxon>Clostridia</taxon>
        <taxon>Lachnospirales</taxon>
        <taxon>Lachnospiraceae</taxon>
        <taxon>Variimorphobacter</taxon>
    </lineage>
</organism>
<evidence type="ECO:0000313" key="2">
    <source>
        <dbReference type="Proteomes" id="UP000574276"/>
    </source>
</evidence>
<protein>
    <submittedName>
        <fullName evidence="1">DUF5057 domain-containing protein</fullName>
    </submittedName>
</protein>
<evidence type="ECO:0000313" key="1">
    <source>
        <dbReference type="EMBL" id="MBB2183666.1"/>
    </source>
</evidence>
<gene>
    <name evidence="1" type="ORF">H0486_12355</name>
</gene>
<name>A0A839K224_9FIRM</name>